<evidence type="ECO:0000313" key="4">
    <source>
        <dbReference type="Proteomes" id="UP000317951"/>
    </source>
</evidence>
<protein>
    <submittedName>
        <fullName evidence="2">Transcriptional regulator</fullName>
    </submittedName>
</protein>
<organism evidence="2 4">
    <name type="scientific">Pseudomonas extremaustralis</name>
    <dbReference type="NCBI Taxonomy" id="359110"/>
    <lineage>
        <taxon>Bacteria</taxon>
        <taxon>Pseudomonadati</taxon>
        <taxon>Pseudomonadota</taxon>
        <taxon>Gammaproteobacteria</taxon>
        <taxon>Pseudomonadales</taxon>
        <taxon>Pseudomonadaceae</taxon>
        <taxon>Pseudomonas</taxon>
    </lineage>
</organism>
<dbReference type="EMBL" id="LT629689">
    <property type="protein sequence ID" value="SDF75244.1"/>
    <property type="molecule type" value="Genomic_DNA"/>
</dbReference>
<dbReference type="GeneID" id="78555248"/>
<dbReference type="AlphaFoldDB" id="A0A5C5Q5X7"/>
<keyword evidence="3" id="KW-1185">Reference proteome</keyword>
<dbReference type="Proteomes" id="UP000182858">
    <property type="component" value="Chromosome I"/>
</dbReference>
<gene>
    <name evidence="2" type="ORF">FIV36_26490</name>
    <name evidence="1" type="ORF">SAMN05216591_3864</name>
</gene>
<name>A0A5C5Q5X7_9PSED</name>
<dbReference type="Proteomes" id="UP000317951">
    <property type="component" value="Unassembled WGS sequence"/>
</dbReference>
<evidence type="ECO:0000313" key="2">
    <source>
        <dbReference type="EMBL" id="TWS01157.1"/>
    </source>
</evidence>
<sequence>MPDDRRQVFLDSLVSGAAAHLALAPGIKVCAQQAGRQSGLALHIAREALQTGQLQRVLERRFEQAVAFDGCFAYLDAQGALVIWHALPAAHGALDRILSRLLSLADLSALDARASR</sequence>
<reference evidence="1 3" key="1">
    <citation type="submission" date="2016-10" db="EMBL/GenBank/DDBJ databases">
        <authorList>
            <person name="Varghese N."/>
            <person name="Submissions S."/>
        </authorList>
    </citation>
    <scope>NUCLEOTIDE SEQUENCE [LARGE SCALE GENOMIC DNA]</scope>
    <source>
        <strain evidence="1 3">DSM 17835</strain>
    </source>
</reference>
<evidence type="ECO:0000313" key="1">
    <source>
        <dbReference type="EMBL" id="SDF75244.1"/>
    </source>
</evidence>
<dbReference type="OrthoDB" id="7017184at2"/>
<dbReference type="EMBL" id="VFET01000031">
    <property type="protein sequence ID" value="TWS01157.1"/>
    <property type="molecule type" value="Genomic_DNA"/>
</dbReference>
<proteinExistence type="predicted"/>
<dbReference type="RefSeq" id="WP_042947363.1">
    <property type="nucleotide sequence ID" value="NZ_CP091043.1"/>
</dbReference>
<evidence type="ECO:0000313" key="3">
    <source>
        <dbReference type="Proteomes" id="UP000182858"/>
    </source>
</evidence>
<reference evidence="2 4" key="2">
    <citation type="submission" date="2019-06" db="EMBL/GenBank/DDBJ databases">
        <title>Pseudomonas bimorpha sp. nov. isolated from bovine raw milk and skim milk concentrate.</title>
        <authorList>
            <person name="Hofmann K."/>
            <person name="Huptas C."/>
            <person name="Doll E."/>
            <person name="Scherer S."/>
            <person name="Wenning M."/>
        </authorList>
    </citation>
    <scope>NUCLEOTIDE SEQUENCE [LARGE SCALE GENOMIC DNA]</scope>
    <source>
        <strain evidence="2 4">DSM 17835</strain>
    </source>
</reference>
<accession>A0A5C5Q5X7</accession>